<dbReference type="AlphaFoldDB" id="A0A091EPA5"/>
<feature type="non-terminal residue" evidence="1">
    <location>
        <position position="1"/>
    </location>
</feature>
<dbReference type="Proteomes" id="UP000052976">
    <property type="component" value="Unassembled WGS sequence"/>
</dbReference>
<evidence type="ECO:0000313" key="2">
    <source>
        <dbReference type="Proteomes" id="UP000052976"/>
    </source>
</evidence>
<sequence length="102" mass="12034">RPLLQHRVDNTFLYLIESIWSLGSETWFVLTTQNSVWQRELDLRILQEKTHWPLQCWLTYMELLDCWSAALAGSNFLNLHDLNRVSTGTMTGSHITVWNNRT</sequence>
<name>A0A091EPA5_CORBR</name>
<feature type="non-terminal residue" evidence="1">
    <location>
        <position position="102"/>
    </location>
</feature>
<organism evidence="1 2">
    <name type="scientific">Corvus brachyrhynchos</name>
    <name type="common">American crow</name>
    <dbReference type="NCBI Taxonomy" id="85066"/>
    <lineage>
        <taxon>Eukaryota</taxon>
        <taxon>Metazoa</taxon>
        <taxon>Chordata</taxon>
        <taxon>Craniata</taxon>
        <taxon>Vertebrata</taxon>
        <taxon>Euteleostomi</taxon>
        <taxon>Archelosauria</taxon>
        <taxon>Archosauria</taxon>
        <taxon>Dinosauria</taxon>
        <taxon>Saurischia</taxon>
        <taxon>Theropoda</taxon>
        <taxon>Coelurosauria</taxon>
        <taxon>Aves</taxon>
        <taxon>Neognathae</taxon>
        <taxon>Neoaves</taxon>
        <taxon>Telluraves</taxon>
        <taxon>Australaves</taxon>
        <taxon>Passeriformes</taxon>
        <taxon>Corvoidea</taxon>
        <taxon>Corvidae</taxon>
        <taxon>Corvus</taxon>
    </lineage>
</organism>
<keyword evidence="2" id="KW-1185">Reference proteome</keyword>
<protein>
    <submittedName>
        <fullName evidence="1">Uncharacterized protein</fullName>
    </submittedName>
</protein>
<reference evidence="1 2" key="1">
    <citation type="submission" date="2014-04" db="EMBL/GenBank/DDBJ databases">
        <title>Genome evolution of avian class.</title>
        <authorList>
            <person name="Zhang G."/>
            <person name="Li C."/>
        </authorList>
    </citation>
    <scope>NUCLEOTIDE SEQUENCE [LARGE SCALE GENOMIC DNA]</scope>
    <source>
        <strain evidence="1">BGI_N302</strain>
    </source>
</reference>
<evidence type="ECO:0000313" key="1">
    <source>
        <dbReference type="EMBL" id="KFO58422.1"/>
    </source>
</evidence>
<gene>
    <name evidence="1" type="ORF">N302_08801</name>
</gene>
<accession>A0A091EPA5</accession>
<dbReference type="EMBL" id="KK718745">
    <property type="protein sequence ID" value="KFO58422.1"/>
    <property type="molecule type" value="Genomic_DNA"/>
</dbReference>
<proteinExistence type="predicted"/>